<dbReference type="Proteomes" id="UP000799424">
    <property type="component" value="Unassembled WGS sequence"/>
</dbReference>
<evidence type="ECO:0000256" key="1">
    <source>
        <dbReference type="SAM" id="MobiDB-lite"/>
    </source>
</evidence>
<proteinExistence type="predicted"/>
<keyword evidence="2" id="KW-1133">Transmembrane helix</keyword>
<keyword evidence="2" id="KW-0472">Membrane</keyword>
<accession>A0A6A6ZL08</accession>
<protein>
    <submittedName>
        <fullName evidence="3">Uncharacterized protein</fullName>
    </submittedName>
</protein>
<feature type="compositionally biased region" description="Polar residues" evidence="1">
    <location>
        <begin position="20"/>
        <end position="29"/>
    </location>
</feature>
<gene>
    <name evidence="3" type="ORF">CC86DRAFT_411248</name>
</gene>
<dbReference type="OrthoDB" id="5355526at2759"/>
<evidence type="ECO:0000313" key="3">
    <source>
        <dbReference type="EMBL" id="KAF2821568.1"/>
    </source>
</evidence>
<evidence type="ECO:0000313" key="4">
    <source>
        <dbReference type="Proteomes" id="UP000799424"/>
    </source>
</evidence>
<feature type="region of interest" description="Disordered" evidence="1">
    <location>
        <begin position="1"/>
        <end position="34"/>
    </location>
</feature>
<evidence type="ECO:0000256" key="2">
    <source>
        <dbReference type="SAM" id="Phobius"/>
    </source>
</evidence>
<dbReference type="AlphaFoldDB" id="A0A6A6ZL08"/>
<keyword evidence="4" id="KW-1185">Reference proteome</keyword>
<dbReference type="EMBL" id="MU006237">
    <property type="protein sequence ID" value="KAF2821568.1"/>
    <property type="molecule type" value="Genomic_DNA"/>
</dbReference>
<reference evidence="3" key="1">
    <citation type="journal article" date="2020" name="Stud. Mycol.">
        <title>101 Dothideomycetes genomes: a test case for predicting lifestyles and emergence of pathogens.</title>
        <authorList>
            <person name="Haridas S."/>
            <person name="Albert R."/>
            <person name="Binder M."/>
            <person name="Bloem J."/>
            <person name="Labutti K."/>
            <person name="Salamov A."/>
            <person name="Andreopoulos B."/>
            <person name="Baker S."/>
            <person name="Barry K."/>
            <person name="Bills G."/>
            <person name="Bluhm B."/>
            <person name="Cannon C."/>
            <person name="Castanera R."/>
            <person name="Culley D."/>
            <person name="Daum C."/>
            <person name="Ezra D."/>
            <person name="Gonzalez J."/>
            <person name="Henrissat B."/>
            <person name="Kuo A."/>
            <person name="Liang C."/>
            <person name="Lipzen A."/>
            <person name="Lutzoni F."/>
            <person name="Magnuson J."/>
            <person name="Mondo S."/>
            <person name="Nolan M."/>
            <person name="Ohm R."/>
            <person name="Pangilinan J."/>
            <person name="Park H.-J."/>
            <person name="Ramirez L."/>
            <person name="Alfaro M."/>
            <person name="Sun H."/>
            <person name="Tritt A."/>
            <person name="Yoshinaga Y."/>
            <person name="Zwiers L.-H."/>
            <person name="Turgeon B."/>
            <person name="Goodwin S."/>
            <person name="Spatafora J."/>
            <person name="Crous P."/>
            <person name="Grigoriev I."/>
        </authorList>
    </citation>
    <scope>NUCLEOTIDE SEQUENCE</scope>
    <source>
        <strain evidence="3">CBS 113818</strain>
    </source>
</reference>
<sequence>MSIKTELKQGSAETGLPSYNIPQNTTATANGEAHESGSPYLLSCVDEGSSKIALQQQKLTKIYADGELFYYIQSEYLKLKKHKPWWTVECLATLSLSQFQLDYSKTADIHKHDNTCMPSSTNPFYVCLLPEDIVDKSSQRLTYYFLYPQSINPEQETVFEQLTKRLGHYGPLRASPHDDVIGWGIYFEESYHKRTMFFLCAVLVLFSIIFGVI</sequence>
<name>A0A6A6ZL08_9PLEO</name>
<feature type="transmembrane region" description="Helical" evidence="2">
    <location>
        <begin position="195"/>
        <end position="212"/>
    </location>
</feature>
<keyword evidence="2" id="KW-0812">Transmembrane</keyword>
<organism evidence="3 4">
    <name type="scientific">Ophiobolus disseminans</name>
    <dbReference type="NCBI Taxonomy" id="1469910"/>
    <lineage>
        <taxon>Eukaryota</taxon>
        <taxon>Fungi</taxon>
        <taxon>Dikarya</taxon>
        <taxon>Ascomycota</taxon>
        <taxon>Pezizomycotina</taxon>
        <taxon>Dothideomycetes</taxon>
        <taxon>Pleosporomycetidae</taxon>
        <taxon>Pleosporales</taxon>
        <taxon>Pleosporineae</taxon>
        <taxon>Phaeosphaeriaceae</taxon>
        <taxon>Ophiobolus</taxon>
    </lineage>
</organism>